<comment type="caution">
    <text evidence="2">The sequence shown here is derived from an EMBL/GenBank/DDBJ whole genome shotgun (WGS) entry which is preliminary data.</text>
</comment>
<dbReference type="InterPro" id="IPR007024">
    <property type="entry name" value="BLUF_domain"/>
</dbReference>
<dbReference type="EMBL" id="CAJNBJ010000001">
    <property type="protein sequence ID" value="CAE6706064.1"/>
    <property type="molecule type" value="Genomic_DNA"/>
</dbReference>
<dbReference type="InterPro" id="IPR036046">
    <property type="entry name" value="Acylphosphatase-like_dom_sf"/>
</dbReference>
<dbReference type="Pfam" id="PF04940">
    <property type="entry name" value="BLUF"/>
    <property type="match status" value="1"/>
</dbReference>
<evidence type="ECO:0000313" key="2">
    <source>
        <dbReference type="EMBL" id="CAE6706064.1"/>
    </source>
</evidence>
<dbReference type="SMART" id="SM01034">
    <property type="entry name" value="BLUF"/>
    <property type="match status" value="1"/>
</dbReference>
<reference evidence="2 3" key="1">
    <citation type="submission" date="2021-02" db="EMBL/GenBank/DDBJ databases">
        <authorList>
            <person name="Han P."/>
        </authorList>
    </citation>
    <scope>NUCLEOTIDE SEQUENCE [LARGE SCALE GENOMIC DNA]</scope>
    <source>
        <strain evidence="2">Candidatus Nitrospira sp. ZN2</strain>
    </source>
</reference>
<proteinExistence type="predicted"/>
<organism evidence="2 3">
    <name type="scientific">Nitrospira defluvii</name>
    <dbReference type="NCBI Taxonomy" id="330214"/>
    <lineage>
        <taxon>Bacteria</taxon>
        <taxon>Pseudomonadati</taxon>
        <taxon>Nitrospirota</taxon>
        <taxon>Nitrospiria</taxon>
        <taxon>Nitrospirales</taxon>
        <taxon>Nitrospiraceae</taxon>
        <taxon>Nitrospira</taxon>
    </lineage>
</organism>
<evidence type="ECO:0000259" key="1">
    <source>
        <dbReference type="PROSITE" id="PS50925"/>
    </source>
</evidence>
<dbReference type="SUPFAM" id="SSF54975">
    <property type="entry name" value="Acylphosphatase/BLUF domain-like"/>
    <property type="match status" value="1"/>
</dbReference>
<keyword evidence="3" id="KW-1185">Reference proteome</keyword>
<feature type="domain" description="BLUF" evidence="1">
    <location>
        <begin position="1"/>
        <end position="92"/>
    </location>
</feature>
<dbReference type="PROSITE" id="PS50925">
    <property type="entry name" value="BLUF"/>
    <property type="match status" value="1"/>
</dbReference>
<accession>A0ABM8QN22</accession>
<dbReference type="Proteomes" id="UP000675880">
    <property type="component" value="Unassembled WGS sequence"/>
</dbReference>
<protein>
    <submittedName>
        <fullName evidence="2">BLUF domain protein</fullName>
    </submittedName>
</protein>
<evidence type="ECO:0000313" key="3">
    <source>
        <dbReference type="Proteomes" id="UP000675880"/>
    </source>
</evidence>
<sequence>MFCLVYASSATRPFSPAQLTDLLASCHAHNSQLGITGMLLYKNGNFMQALEGEEQAVLNLYAKIFQDERHSGILTLLQTTIPARQFPDWSMGFRDLNSPEVRSLLGYNEFLNMPLTGAEFSSDPTYCQRLLTIFKKMM</sequence>
<dbReference type="Gene3D" id="3.30.70.100">
    <property type="match status" value="1"/>
</dbReference>
<name>A0ABM8QN22_9BACT</name>
<gene>
    <name evidence="2" type="ORF">NSPZN2_10981</name>
</gene>